<keyword evidence="1" id="KW-1133">Transmembrane helix</keyword>
<accession>A0ABS5QH40</accession>
<dbReference type="Proteomes" id="UP000766336">
    <property type="component" value="Unassembled WGS sequence"/>
</dbReference>
<comment type="caution">
    <text evidence="2">The sequence shown here is derived from an EMBL/GenBank/DDBJ whole genome shotgun (WGS) entry which is preliminary data.</text>
</comment>
<evidence type="ECO:0000256" key="1">
    <source>
        <dbReference type="SAM" id="Phobius"/>
    </source>
</evidence>
<evidence type="ECO:0008006" key="4">
    <source>
        <dbReference type="Google" id="ProtNLM"/>
    </source>
</evidence>
<dbReference type="Pfam" id="PF23858">
    <property type="entry name" value="DUF7220"/>
    <property type="match status" value="1"/>
</dbReference>
<dbReference type="InterPro" id="IPR055644">
    <property type="entry name" value="DUF7220"/>
</dbReference>
<feature type="transmembrane region" description="Helical" evidence="1">
    <location>
        <begin position="41"/>
        <end position="60"/>
    </location>
</feature>
<name>A0ABS5QH40_9PROT</name>
<feature type="transmembrane region" description="Helical" evidence="1">
    <location>
        <begin position="7"/>
        <end position="29"/>
    </location>
</feature>
<keyword evidence="1" id="KW-0472">Membrane</keyword>
<protein>
    <recommendedName>
        <fullName evidence="4">Cation-transporting P-type ATPase C-terminal domain-containing protein</fullName>
    </recommendedName>
</protein>
<keyword evidence="3" id="KW-1185">Reference proteome</keyword>
<proteinExistence type="predicted"/>
<dbReference type="EMBL" id="JAHCDA010000003">
    <property type="protein sequence ID" value="MBS7812270.1"/>
    <property type="molecule type" value="Genomic_DNA"/>
</dbReference>
<organism evidence="2 3">
    <name type="scientific">Roseococcus pinisoli</name>
    <dbReference type="NCBI Taxonomy" id="2835040"/>
    <lineage>
        <taxon>Bacteria</taxon>
        <taxon>Pseudomonadati</taxon>
        <taxon>Pseudomonadota</taxon>
        <taxon>Alphaproteobacteria</taxon>
        <taxon>Acetobacterales</taxon>
        <taxon>Roseomonadaceae</taxon>
        <taxon>Roseococcus</taxon>
    </lineage>
</organism>
<reference evidence="2 3" key="1">
    <citation type="submission" date="2021-05" db="EMBL/GenBank/DDBJ databases">
        <title>Roseococcus sp. XZZS9, whole genome shotgun sequencing project.</title>
        <authorList>
            <person name="Zhao G."/>
            <person name="Shen L."/>
        </authorList>
    </citation>
    <scope>NUCLEOTIDE SEQUENCE [LARGE SCALE GENOMIC DNA]</scope>
    <source>
        <strain evidence="2 3">XZZS9</strain>
    </source>
</reference>
<keyword evidence="1" id="KW-0812">Transmembrane</keyword>
<gene>
    <name evidence="2" type="ORF">KHU32_15075</name>
</gene>
<evidence type="ECO:0000313" key="2">
    <source>
        <dbReference type="EMBL" id="MBS7812270.1"/>
    </source>
</evidence>
<evidence type="ECO:0000313" key="3">
    <source>
        <dbReference type="Proteomes" id="UP000766336"/>
    </source>
</evidence>
<sequence length="69" mass="7653">MSLVESGANIVVGFGVAIASQLVVFPMVGIPPQNLSTHLEIGAWFTLISLARSYCIRRWFNGLKFRRDT</sequence>